<keyword evidence="3" id="KW-1185">Reference proteome</keyword>
<reference evidence="2 3" key="1">
    <citation type="submission" date="2019-07" db="EMBL/GenBank/DDBJ databases">
        <title>New Mycobacterium species.</title>
        <authorList>
            <person name="Tortoli E."/>
            <person name="Ghielmetti G."/>
            <person name="Friedel U."/>
            <person name="Trovato A."/>
        </authorList>
    </citation>
    <scope>NUCLEOTIDE SEQUENCE [LARGE SCALE GENOMIC DNA]</scope>
    <source>
        <strain evidence="2 3">16-83</strain>
    </source>
</reference>
<feature type="region of interest" description="Disordered" evidence="1">
    <location>
        <begin position="1"/>
        <end position="40"/>
    </location>
</feature>
<dbReference type="EMBL" id="VMQU01000052">
    <property type="protein sequence ID" value="TVS88562.1"/>
    <property type="molecule type" value="Genomic_DNA"/>
</dbReference>
<evidence type="ECO:0000256" key="1">
    <source>
        <dbReference type="SAM" id="MobiDB-lite"/>
    </source>
</evidence>
<name>A0A557XRK0_9MYCO</name>
<dbReference type="AlphaFoldDB" id="A0A557XRK0"/>
<proteinExistence type="predicted"/>
<evidence type="ECO:0000313" key="2">
    <source>
        <dbReference type="EMBL" id="TVS88562.1"/>
    </source>
</evidence>
<accession>A0A557XRK0</accession>
<evidence type="ECO:0000313" key="3">
    <source>
        <dbReference type="Proteomes" id="UP000320513"/>
    </source>
</evidence>
<protein>
    <submittedName>
        <fullName evidence="2">Uncharacterized protein</fullName>
    </submittedName>
</protein>
<comment type="caution">
    <text evidence="2">The sequence shown here is derived from an EMBL/GenBank/DDBJ whole genome shotgun (WGS) entry which is preliminary data.</text>
</comment>
<sequence>MRPTCTPTRPRRRTRWCASSPTPPGAPAAGREPGGAAPGFAASAVATGSMVVTRRARLRRVGGRH</sequence>
<organism evidence="2 3">
    <name type="scientific">Mycobacterium helveticum</name>
    <dbReference type="NCBI Taxonomy" id="2592811"/>
    <lineage>
        <taxon>Bacteria</taxon>
        <taxon>Bacillati</taxon>
        <taxon>Actinomycetota</taxon>
        <taxon>Actinomycetes</taxon>
        <taxon>Mycobacteriales</taxon>
        <taxon>Mycobacteriaceae</taxon>
        <taxon>Mycobacterium</taxon>
    </lineage>
</organism>
<gene>
    <name evidence="2" type="ORF">FPZ47_13820</name>
</gene>
<dbReference type="Proteomes" id="UP000320513">
    <property type="component" value="Unassembled WGS sequence"/>
</dbReference>